<evidence type="ECO:0000256" key="1">
    <source>
        <dbReference type="SAM" id="MobiDB-lite"/>
    </source>
</evidence>
<feature type="compositionally biased region" description="Basic and acidic residues" evidence="1">
    <location>
        <begin position="48"/>
        <end position="70"/>
    </location>
</feature>
<protein>
    <submittedName>
        <fullName evidence="2">Uncharacterized protein</fullName>
    </submittedName>
</protein>
<dbReference type="AlphaFoldDB" id="A0AA39XF38"/>
<dbReference type="Proteomes" id="UP001175000">
    <property type="component" value="Unassembled WGS sequence"/>
</dbReference>
<organism evidence="2 3">
    <name type="scientific">Immersiella caudata</name>
    <dbReference type="NCBI Taxonomy" id="314043"/>
    <lineage>
        <taxon>Eukaryota</taxon>
        <taxon>Fungi</taxon>
        <taxon>Dikarya</taxon>
        <taxon>Ascomycota</taxon>
        <taxon>Pezizomycotina</taxon>
        <taxon>Sordariomycetes</taxon>
        <taxon>Sordariomycetidae</taxon>
        <taxon>Sordariales</taxon>
        <taxon>Lasiosphaeriaceae</taxon>
        <taxon>Immersiella</taxon>
    </lineage>
</organism>
<comment type="caution">
    <text evidence="2">The sequence shown here is derived from an EMBL/GenBank/DDBJ whole genome shotgun (WGS) entry which is preliminary data.</text>
</comment>
<evidence type="ECO:0000313" key="3">
    <source>
        <dbReference type="Proteomes" id="UP001175000"/>
    </source>
</evidence>
<gene>
    <name evidence="2" type="ORF">B0T14DRAFT_36361</name>
</gene>
<reference evidence="2" key="1">
    <citation type="submission" date="2023-06" db="EMBL/GenBank/DDBJ databases">
        <title>Genome-scale phylogeny and comparative genomics of the fungal order Sordariales.</title>
        <authorList>
            <consortium name="Lawrence Berkeley National Laboratory"/>
            <person name="Hensen N."/>
            <person name="Bonometti L."/>
            <person name="Westerberg I."/>
            <person name="Brannstrom I.O."/>
            <person name="Guillou S."/>
            <person name="Cros-Aarteil S."/>
            <person name="Calhoun S."/>
            <person name="Haridas S."/>
            <person name="Kuo A."/>
            <person name="Mondo S."/>
            <person name="Pangilinan J."/>
            <person name="Riley R."/>
            <person name="Labutti K."/>
            <person name="Andreopoulos B."/>
            <person name="Lipzen A."/>
            <person name="Chen C."/>
            <person name="Yanf M."/>
            <person name="Daum C."/>
            <person name="Ng V."/>
            <person name="Clum A."/>
            <person name="Steindorff A."/>
            <person name="Ohm R."/>
            <person name="Martin F."/>
            <person name="Silar P."/>
            <person name="Natvig D."/>
            <person name="Lalanne C."/>
            <person name="Gautier V."/>
            <person name="Ament-Velasquez S.L."/>
            <person name="Kruys A."/>
            <person name="Hutchinson M.I."/>
            <person name="Powell A.J."/>
            <person name="Barry K."/>
            <person name="Miller A.N."/>
            <person name="Grigoriev I.V."/>
            <person name="Debuchy R."/>
            <person name="Gladieux P."/>
            <person name="Thoren M.H."/>
            <person name="Johannesson H."/>
        </authorList>
    </citation>
    <scope>NUCLEOTIDE SEQUENCE</scope>
    <source>
        <strain evidence="2">CBS 606.72</strain>
    </source>
</reference>
<keyword evidence="3" id="KW-1185">Reference proteome</keyword>
<name>A0AA39XF38_9PEZI</name>
<dbReference type="EMBL" id="JAULSU010000001">
    <property type="protein sequence ID" value="KAK0632545.1"/>
    <property type="molecule type" value="Genomic_DNA"/>
</dbReference>
<sequence>MLRYEQPIQQCTAMPCLRSTRFLVGGGGRGTDAEAEAEAEAEWLNGHGSERRQKCGDADEQRRLRKKATEQPRGGHTITGPRVQHQPACGTWLALPGLASADIATRKLPRQGRAWSDRKGVHGVERGLSAGQKAGRSWRGCSLWDEQATKQRQKPPLPCLGRRVLAWAGTDGRWTKMDVDAAPTLHLHQDQDSQDTTAQLVLARAKKEAAAAAAAGSTHFAL</sequence>
<feature type="region of interest" description="Disordered" evidence="1">
    <location>
        <begin position="43"/>
        <end position="84"/>
    </location>
</feature>
<proteinExistence type="predicted"/>
<evidence type="ECO:0000313" key="2">
    <source>
        <dbReference type="EMBL" id="KAK0632545.1"/>
    </source>
</evidence>
<accession>A0AA39XF38</accession>